<keyword evidence="1" id="KW-0732">Signal</keyword>
<comment type="caution">
    <text evidence="2">The sequence shown here is derived from an EMBL/GenBank/DDBJ whole genome shotgun (WGS) entry which is preliminary data.</text>
</comment>
<name>A0A015U080_BACFG</name>
<evidence type="ECO:0000313" key="2">
    <source>
        <dbReference type="EMBL" id="EXY76601.1"/>
    </source>
</evidence>
<sequence length="178" mass="20127">MKRHLILAFALLASSVALNAVNSLPDDDKSDNKNKTELNSVVKKTWEFYSTIKQPSADALANAGNYKFGQEAGYLYNQFMKIYVVREEVVPGDPTRRTVIRKPTIYNAVRSIEKQLNKELKSNKMTREQVAAEFTNVLKVAISAYDSESESFEDALQINRKNATDLLSVFQNVKLTEI</sequence>
<dbReference type="AlphaFoldDB" id="A0A015U080"/>
<dbReference type="Proteomes" id="UP000020529">
    <property type="component" value="Unassembled WGS sequence"/>
</dbReference>
<accession>A0A015U080</accession>
<reference evidence="2 3" key="1">
    <citation type="submission" date="2014-02" db="EMBL/GenBank/DDBJ databases">
        <authorList>
            <person name="Sears C."/>
            <person name="Carroll K."/>
            <person name="Sack B.R."/>
            <person name="Qadri F."/>
            <person name="Myers L.L."/>
            <person name="Chung G.-T."/>
            <person name="Escheverria P."/>
            <person name="Fraser C.M."/>
            <person name="Sadzewicz L."/>
            <person name="Shefchek K.A."/>
            <person name="Tallon L."/>
            <person name="Das S.P."/>
            <person name="Daugherty S."/>
            <person name="Mongodin E.F."/>
        </authorList>
    </citation>
    <scope>NUCLEOTIDE SEQUENCE [LARGE SCALE GENOMIC DNA]</scope>
    <source>
        <strain evidence="3">3988T(B)14</strain>
    </source>
</reference>
<protein>
    <submittedName>
        <fullName evidence="2">Putative exported protein</fullName>
    </submittedName>
</protein>
<dbReference type="PATRIC" id="fig|1339315.3.peg.458"/>
<proteinExistence type="predicted"/>
<dbReference type="RefSeq" id="WP_022348229.1">
    <property type="nucleotide sequence ID" value="NZ_JGCY01000134.1"/>
</dbReference>
<gene>
    <name evidence="2" type="ORF">M124_4523</name>
</gene>
<feature type="chain" id="PRO_5001476843" evidence="1">
    <location>
        <begin position="20"/>
        <end position="178"/>
    </location>
</feature>
<feature type="signal peptide" evidence="1">
    <location>
        <begin position="1"/>
        <end position="19"/>
    </location>
</feature>
<evidence type="ECO:0000313" key="3">
    <source>
        <dbReference type="Proteomes" id="UP000020529"/>
    </source>
</evidence>
<evidence type="ECO:0000256" key="1">
    <source>
        <dbReference type="SAM" id="SignalP"/>
    </source>
</evidence>
<organism evidence="2 3">
    <name type="scientific">Bacteroides fragilis str. 3988T(B)14</name>
    <dbReference type="NCBI Taxonomy" id="1339315"/>
    <lineage>
        <taxon>Bacteria</taxon>
        <taxon>Pseudomonadati</taxon>
        <taxon>Bacteroidota</taxon>
        <taxon>Bacteroidia</taxon>
        <taxon>Bacteroidales</taxon>
        <taxon>Bacteroidaceae</taxon>
        <taxon>Bacteroides</taxon>
    </lineage>
</organism>
<dbReference type="EMBL" id="JGCY01000134">
    <property type="protein sequence ID" value="EXY76601.1"/>
    <property type="molecule type" value="Genomic_DNA"/>
</dbReference>